<dbReference type="GO" id="GO:0016705">
    <property type="term" value="F:oxidoreductase activity, acting on paired donors, with incorporation or reduction of molecular oxygen"/>
    <property type="evidence" value="ECO:0007669"/>
    <property type="project" value="InterPro"/>
</dbReference>
<keyword evidence="3" id="KW-0479">Metal-binding</keyword>
<dbReference type="PANTHER" id="PTHR24287">
    <property type="entry name" value="P450, PUTATIVE (EUROFUNG)-RELATED"/>
    <property type="match status" value="1"/>
</dbReference>
<dbReference type="InterPro" id="IPR036396">
    <property type="entry name" value="Cyt_P450_sf"/>
</dbReference>
<dbReference type="AlphaFoldDB" id="A0A9X0AP41"/>
<keyword evidence="7" id="KW-0732">Signal</keyword>
<feature type="chain" id="PRO_5040879778" evidence="7">
    <location>
        <begin position="23"/>
        <end position="102"/>
    </location>
</feature>
<dbReference type="OrthoDB" id="1470350at2759"/>
<evidence type="ECO:0000256" key="6">
    <source>
        <dbReference type="ARBA" id="ARBA00023033"/>
    </source>
</evidence>
<reference evidence="8" key="1">
    <citation type="submission" date="2022-11" db="EMBL/GenBank/DDBJ databases">
        <title>Genome Resource of Sclerotinia nivalis Strain SnTB1, a Plant Pathogen Isolated from American Ginseng.</title>
        <authorList>
            <person name="Fan S."/>
        </authorList>
    </citation>
    <scope>NUCLEOTIDE SEQUENCE</scope>
    <source>
        <strain evidence="8">SnTB1</strain>
    </source>
</reference>
<comment type="caution">
    <text evidence="8">The sequence shown here is derived from an EMBL/GenBank/DDBJ whole genome shotgun (WGS) entry which is preliminary data.</text>
</comment>
<dbReference type="GO" id="GO:0020037">
    <property type="term" value="F:heme binding"/>
    <property type="evidence" value="ECO:0007669"/>
    <property type="project" value="InterPro"/>
</dbReference>
<dbReference type="GO" id="GO:0004497">
    <property type="term" value="F:monooxygenase activity"/>
    <property type="evidence" value="ECO:0007669"/>
    <property type="project" value="UniProtKB-KW"/>
</dbReference>
<protein>
    <submittedName>
        <fullName evidence="8">Uncharacterized protein</fullName>
    </submittedName>
</protein>
<evidence type="ECO:0000256" key="2">
    <source>
        <dbReference type="ARBA" id="ARBA00010617"/>
    </source>
</evidence>
<organism evidence="8 9">
    <name type="scientific">Sclerotinia nivalis</name>
    <dbReference type="NCBI Taxonomy" id="352851"/>
    <lineage>
        <taxon>Eukaryota</taxon>
        <taxon>Fungi</taxon>
        <taxon>Dikarya</taxon>
        <taxon>Ascomycota</taxon>
        <taxon>Pezizomycotina</taxon>
        <taxon>Leotiomycetes</taxon>
        <taxon>Helotiales</taxon>
        <taxon>Sclerotiniaceae</taxon>
        <taxon>Sclerotinia</taxon>
    </lineage>
</organism>
<name>A0A9X0AP41_9HELO</name>
<dbReference type="InterPro" id="IPR047146">
    <property type="entry name" value="Cyt_P450_E_CYP52_fungi"/>
</dbReference>
<evidence type="ECO:0000313" key="8">
    <source>
        <dbReference type="EMBL" id="KAJ8066352.1"/>
    </source>
</evidence>
<keyword evidence="5" id="KW-0408">Iron</keyword>
<gene>
    <name evidence="8" type="ORF">OCU04_005423</name>
</gene>
<evidence type="ECO:0000256" key="1">
    <source>
        <dbReference type="ARBA" id="ARBA00001971"/>
    </source>
</evidence>
<evidence type="ECO:0000256" key="3">
    <source>
        <dbReference type="ARBA" id="ARBA00022723"/>
    </source>
</evidence>
<accession>A0A9X0AP41</accession>
<dbReference type="SUPFAM" id="SSF48264">
    <property type="entry name" value="Cytochrome P450"/>
    <property type="match status" value="1"/>
</dbReference>
<dbReference type="PANTHER" id="PTHR24287:SF17">
    <property type="entry name" value="P450, PUTATIVE (EUROFUNG)-RELATED"/>
    <property type="match status" value="1"/>
</dbReference>
<comment type="similarity">
    <text evidence="2">Belongs to the cytochrome P450 family.</text>
</comment>
<evidence type="ECO:0000256" key="4">
    <source>
        <dbReference type="ARBA" id="ARBA00023002"/>
    </source>
</evidence>
<evidence type="ECO:0000256" key="5">
    <source>
        <dbReference type="ARBA" id="ARBA00023004"/>
    </source>
</evidence>
<dbReference type="EMBL" id="JAPEIS010000005">
    <property type="protein sequence ID" value="KAJ8066352.1"/>
    <property type="molecule type" value="Genomic_DNA"/>
</dbReference>
<keyword evidence="6" id="KW-0503">Monooxygenase</keyword>
<evidence type="ECO:0000256" key="7">
    <source>
        <dbReference type="SAM" id="SignalP"/>
    </source>
</evidence>
<proteinExistence type="inferred from homology"/>
<keyword evidence="4" id="KW-0560">Oxidoreductase</keyword>
<comment type="cofactor">
    <cofactor evidence="1">
        <name>heme</name>
        <dbReference type="ChEBI" id="CHEBI:30413"/>
    </cofactor>
</comment>
<sequence length="102" mass="11327">MGLSFMLGLLQFLILKLLKNDAYKEVQAYLDSLIDTEINAEESALNAQGSNSRSLLRGLVKETDDRIEIRDNALQGMMAVQDTTPVLLSNTLFLLSRNPKGI</sequence>
<feature type="signal peptide" evidence="7">
    <location>
        <begin position="1"/>
        <end position="22"/>
    </location>
</feature>
<keyword evidence="9" id="KW-1185">Reference proteome</keyword>
<dbReference type="Gene3D" id="1.10.630.10">
    <property type="entry name" value="Cytochrome P450"/>
    <property type="match status" value="1"/>
</dbReference>
<dbReference type="Proteomes" id="UP001152300">
    <property type="component" value="Unassembled WGS sequence"/>
</dbReference>
<evidence type="ECO:0000313" key="9">
    <source>
        <dbReference type="Proteomes" id="UP001152300"/>
    </source>
</evidence>
<dbReference type="GO" id="GO:0005506">
    <property type="term" value="F:iron ion binding"/>
    <property type="evidence" value="ECO:0007669"/>
    <property type="project" value="InterPro"/>
</dbReference>